<keyword evidence="2" id="KW-1185">Reference proteome</keyword>
<organism evidence="1 2">
    <name type="scientific">Jaapia argillacea MUCL 33604</name>
    <dbReference type="NCBI Taxonomy" id="933084"/>
    <lineage>
        <taxon>Eukaryota</taxon>
        <taxon>Fungi</taxon>
        <taxon>Dikarya</taxon>
        <taxon>Basidiomycota</taxon>
        <taxon>Agaricomycotina</taxon>
        <taxon>Agaricomycetes</taxon>
        <taxon>Agaricomycetidae</taxon>
        <taxon>Jaapiales</taxon>
        <taxon>Jaapiaceae</taxon>
        <taxon>Jaapia</taxon>
    </lineage>
</organism>
<dbReference type="Proteomes" id="UP000027265">
    <property type="component" value="Unassembled WGS sequence"/>
</dbReference>
<sequence>MSKRPLRIVIVIFCDSSSGSLEMERCEHVVDRLESLNLFFLCIHTVTRVPEMCSASWGPSGHCSYQPLTSVKLIRRSIASDANKISLKSPEPIMIGTYSTPRPGRQKVRHTESSPLSTSRKTCFRIRWSEMAELSAHGVPVRREALAPRVRIPHRGRWPHSCHVTRSNGAWARRWPSPPSSSTLMFLSLLHQKVATALS</sequence>
<reference evidence="2" key="1">
    <citation type="journal article" date="2014" name="Proc. Natl. Acad. Sci. U.S.A.">
        <title>Extensive sampling of basidiomycete genomes demonstrates inadequacy of the white-rot/brown-rot paradigm for wood decay fungi.</title>
        <authorList>
            <person name="Riley R."/>
            <person name="Salamov A.A."/>
            <person name="Brown D.W."/>
            <person name="Nagy L.G."/>
            <person name="Floudas D."/>
            <person name="Held B.W."/>
            <person name="Levasseur A."/>
            <person name="Lombard V."/>
            <person name="Morin E."/>
            <person name="Otillar R."/>
            <person name="Lindquist E.A."/>
            <person name="Sun H."/>
            <person name="LaButti K.M."/>
            <person name="Schmutz J."/>
            <person name="Jabbour D."/>
            <person name="Luo H."/>
            <person name="Baker S.E."/>
            <person name="Pisabarro A.G."/>
            <person name="Walton J.D."/>
            <person name="Blanchette R.A."/>
            <person name="Henrissat B."/>
            <person name="Martin F."/>
            <person name="Cullen D."/>
            <person name="Hibbett D.S."/>
            <person name="Grigoriev I.V."/>
        </authorList>
    </citation>
    <scope>NUCLEOTIDE SEQUENCE [LARGE SCALE GENOMIC DNA]</scope>
    <source>
        <strain evidence="2">MUCL 33604</strain>
    </source>
</reference>
<protein>
    <submittedName>
        <fullName evidence="1">Uncharacterized protein</fullName>
    </submittedName>
</protein>
<dbReference type="EMBL" id="KL197727">
    <property type="protein sequence ID" value="KDQ54762.1"/>
    <property type="molecule type" value="Genomic_DNA"/>
</dbReference>
<evidence type="ECO:0000313" key="1">
    <source>
        <dbReference type="EMBL" id="KDQ54762.1"/>
    </source>
</evidence>
<proteinExistence type="predicted"/>
<gene>
    <name evidence="1" type="ORF">JAAARDRAFT_348125</name>
</gene>
<dbReference type="HOGENOM" id="CLU_1372388_0_0_1"/>
<dbReference type="InParanoid" id="A0A067PTZ7"/>
<dbReference type="AlphaFoldDB" id="A0A067PTZ7"/>
<accession>A0A067PTZ7</accession>
<evidence type="ECO:0000313" key="2">
    <source>
        <dbReference type="Proteomes" id="UP000027265"/>
    </source>
</evidence>
<name>A0A067PTZ7_9AGAM</name>